<feature type="non-terminal residue" evidence="1">
    <location>
        <position position="1"/>
    </location>
</feature>
<evidence type="ECO:0000313" key="1">
    <source>
        <dbReference type="EMBL" id="KAE9060045.1"/>
    </source>
</evidence>
<dbReference type="Proteomes" id="UP000488956">
    <property type="component" value="Unassembled WGS sequence"/>
</dbReference>
<gene>
    <name evidence="1" type="ORF">PF010_g30371</name>
</gene>
<name>A0A6G0JL50_9STRA</name>
<sequence>IAASPPKGASTIGFRKLCCNYRSPFPGSECH</sequence>
<protein>
    <submittedName>
        <fullName evidence="1">Uncharacterized protein</fullName>
    </submittedName>
</protein>
<dbReference type="AlphaFoldDB" id="A0A6G0JL50"/>
<reference evidence="1 2" key="1">
    <citation type="submission" date="2018-09" db="EMBL/GenBank/DDBJ databases">
        <title>Genomic investigation of the strawberry pathogen Phytophthora fragariae indicates pathogenicity is determined by transcriptional variation in three key races.</title>
        <authorList>
            <person name="Adams T.M."/>
            <person name="Armitage A.D."/>
            <person name="Sobczyk M.K."/>
            <person name="Bates H.J."/>
            <person name="Dunwell J.M."/>
            <person name="Nellist C.F."/>
            <person name="Harrison R.J."/>
        </authorList>
    </citation>
    <scope>NUCLEOTIDE SEQUENCE [LARGE SCALE GENOMIC DNA]</scope>
    <source>
        <strain evidence="1 2">ONT-3</strain>
    </source>
</reference>
<dbReference type="EMBL" id="QXFX01005739">
    <property type="protein sequence ID" value="KAE9060045.1"/>
    <property type="molecule type" value="Genomic_DNA"/>
</dbReference>
<evidence type="ECO:0000313" key="2">
    <source>
        <dbReference type="Proteomes" id="UP000488956"/>
    </source>
</evidence>
<proteinExistence type="predicted"/>
<comment type="caution">
    <text evidence="1">The sequence shown here is derived from an EMBL/GenBank/DDBJ whole genome shotgun (WGS) entry which is preliminary data.</text>
</comment>
<organism evidence="1 2">
    <name type="scientific">Phytophthora fragariae</name>
    <dbReference type="NCBI Taxonomy" id="53985"/>
    <lineage>
        <taxon>Eukaryota</taxon>
        <taxon>Sar</taxon>
        <taxon>Stramenopiles</taxon>
        <taxon>Oomycota</taxon>
        <taxon>Peronosporomycetes</taxon>
        <taxon>Peronosporales</taxon>
        <taxon>Peronosporaceae</taxon>
        <taxon>Phytophthora</taxon>
    </lineage>
</organism>
<accession>A0A6G0JL50</accession>